<name>A0A9P0EWK2_BEMTA</name>
<dbReference type="InterPro" id="IPR044927">
    <property type="entry name" value="Endonuclea_NS_2"/>
</dbReference>
<protein>
    <recommendedName>
        <fullName evidence="2">Type VII secretion system protein EssD-like domain-containing protein</fullName>
    </recommendedName>
</protein>
<dbReference type="Gene3D" id="3.40.570.10">
    <property type="entry name" value="Extracellular Endonuclease, subunit A"/>
    <property type="match status" value="1"/>
</dbReference>
<reference evidence="3" key="1">
    <citation type="submission" date="2021-12" db="EMBL/GenBank/DDBJ databases">
        <authorList>
            <person name="King R."/>
        </authorList>
    </citation>
    <scope>NUCLEOTIDE SEQUENCE</scope>
</reference>
<proteinExistence type="predicted"/>
<dbReference type="SUPFAM" id="SSF49695">
    <property type="entry name" value="gamma-Crystallin-like"/>
    <property type="match status" value="1"/>
</dbReference>
<evidence type="ECO:0000313" key="3">
    <source>
        <dbReference type="EMBL" id="CAH0381867.1"/>
    </source>
</evidence>
<evidence type="ECO:0000256" key="1">
    <source>
        <dbReference type="SAM" id="SignalP"/>
    </source>
</evidence>
<organism evidence="3 4">
    <name type="scientific">Bemisia tabaci</name>
    <name type="common">Sweetpotato whitefly</name>
    <name type="synonym">Aleurodes tabaci</name>
    <dbReference type="NCBI Taxonomy" id="7038"/>
    <lineage>
        <taxon>Eukaryota</taxon>
        <taxon>Metazoa</taxon>
        <taxon>Ecdysozoa</taxon>
        <taxon>Arthropoda</taxon>
        <taxon>Hexapoda</taxon>
        <taxon>Insecta</taxon>
        <taxon>Pterygota</taxon>
        <taxon>Neoptera</taxon>
        <taxon>Paraneoptera</taxon>
        <taxon>Hemiptera</taxon>
        <taxon>Sternorrhyncha</taxon>
        <taxon>Aleyrodoidea</taxon>
        <taxon>Aleyrodidae</taxon>
        <taxon>Aleyrodinae</taxon>
        <taxon>Bemisia</taxon>
    </lineage>
</organism>
<dbReference type="EMBL" id="OU963862">
    <property type="protein sequence ID" value="CAH0381867.1"/>
    <property type="molecule type" value="Genomic_DNA"/>
</dbReference>
<keyword evidence="4" id="KW-1185">Reference proteome</keyword>
<dbReference type="Gene3D" id="2.60.20.10">
    <property type="entry name" value="Crystallins"/>
    <property type="match status" value="1"/>
</dbReference>
<evidence type="ECO:0000313" key="4">
    <source>
        <dbReference type="Proteomes" id="UP001152759"/>
    </source>
</evidence>
<dbReference type="AlphaFoldDB" id="A0A9P0EWK2"/>
<dbReference type="Proteomes" id="UP001152759">
    <property type="component" value="Chromosome 1"/>
</dbReference>
<evidence type="ECO:0000259" key="2">
    <source>
        <dbReference type="Pfam" id="PF13930"/>
    </source>
</evidence>
<dbReference type="Pfam" id="PF13930">
    <property type="entry name" value="Endonuclea_NS_2"/>
    <property type="match status" value="1"/>
</dbReference>
<feature type="chain" id="PRO_5040479475" description="Type VII secretion system protein EssD-like domain-containing protein" evidence="1">
    <location>
        <begin position="18"/>
        <end position="332"/>
    </location>
</feature>
<dbReference type="InterPro" id="IPR044929">
    <property type="entry name" value="DNA/RNA_non-sp_Endonuclease_sf"/>
</dbReference>
<dbReference type="InterPro" id="IPR011024">
    <property type="entry name" value="G_crystallin-like"/>
</dbReference>
<gene>
    <name evidence="3" type="ORF">BEMITA_LOCUS1474</name>
</gene>
<feature type="signal peptide" evidence="1">
    <location>
        <begin position="1"/>
        <end position="17"/>
    </location>
</feature>
<sequence length="332" mass="37006">MLLHVLVLLASAWSALGSDCSWQGIPWCGLIGSCGKDHYMRTGFNHGSCILQVTRYCCPKSDGDDVQDVILCEHDQFNGDCIVTSLTGNKKCLNVEKSDWASSVNTLGKCVRLYEHENCEGKSKAYYPGSFGHDNLWEMNDLVTSVGYCYDHDQAKEGCDRAKRQIGGGGCQWAADVLTVGFLPWLRRIQNPNPDSAARWWQIGHNDRVESMEAVIERRHLGRGTDTNPATRDFAQQMGRSNDDAGHILASRLGGLGNDTANIFPQSRNINRGVWAQAEADVANAVQNRGRVRYTVNLEYDGHYETRPFKIVYRVVDDTTGEVLFLNDLVNP</sequence>
<feature type="domain" description="Type VII secretion system protein EssD-like" evidence="2">
    <location>
        <begin position="203"/>
        <end position="308"/>
    </location>
</feature>
<accession>A0A9P0EWK2</accession>
<dbReference type="KEGG" id="btab:109043058"/>
<keyword evidence="1" id="KW-0732">Signal</keyword>